<evidence type="ECO:0000313" key="2">
    <source>
        <dbReference type="Proteomes" id="UP000216797"/>
    </source>
</evidence>
<comment type="caution">
    <text evidence="1">The sequence shown here is derived from an EMBL/GenBank/DDBJ whole genome shotgun (WGS) entry which is preliminary data.</text>
</comment>
<proteinExistence type="predicted"/>
<gene>
    <name evidence="1" type="ORF">AKL21_07600</name>
</gene>
<sequence length="89" mass="10862">MNCYLWELEAILEGLALRELDKQEQNAIFGFNLRYILNAKKPQMNKIMNKKKAEDKIRKAFARNQRRVRRNDRRLEKAMQALEHFKNRR</sequence>
<evidence type="ECO:0000313" key="1">
    <source>
        <dbReference type="EMBL" id="PAB01108.1"/>
    </source>
</evidence>
<keyword evidence="2" id="KW-1185">Reference proteome</keyword>
<reference evidence="1 2" key="1">
    <citation type="submission" date="2015-08" db="EMBL/GenBank/DDBJ databases">
        <title>Enterococcus genome sequence.</title>
        <authorList>
            <person name="Acedo J.Z."/>
            <person name="Vederas J.C."/>
        </authorList>
    </citation>
    <scope>NUCLEOTIDE SEQUENCE [LARGE SCALE GENOMIC DNA]</scope>
    <source>
        <strain evidence="1 2">49</strain>
    </source>
</reference>
<dbReference type="Proteomes" id="UP000216797">
    <property type="component" value="Unassembled WGS sequence"/>
</dbReference>
<dbReference type="EMBL" id="LHUG01000005">
    <property type="protein sequence ID" value="PAB01108.1"/>
    <property type="molecule type" value="Genomic_DNA"/>
</dbReference>
<protein>
    <submittedName>
        <fullName evidence="1">Uncharacterized protein</fullName>
    </submittedName>
</protein>
<organism evidence="1 2">
    <name type="scientific">Enterococcus canintestini</name>
    <dbReference type="NCBI Taxonomy" id="317010"/>
    <lineage>
        <taxon>Bacteria</taxon>
        <taxon>Bacillati</taxon>
        <taxon>Bacillota</taxon>
        <taxon>Bacilli</taxon>
        <taxon>Lactobacillales</taxon>
        <taxon>Enterococcaceae</taxon>
        <taxon>Enterococcus</taxon>
    </lineage>
</organism>
<accession>A0A267HUE2</accession>
<name>A0A267HUE2_9ENTE</name>
<dbReference type="AlphaFoldDB" id="A0A267HUE2"/>
<dbReference type="RefSeq" id="WP_095006631.1">
    <property type="nucleotide sequence ID" value="NZ_JBKVRM010000016.1"/>
</dbReference>